<dbReference type="InterPro" id="IPR032466">
    <property type="entry name" value="Metal_Hydrolase"/>
</dbReference>
<dbReference type="GO" id="GO:0019748">
    <property type="term" value="P:secondary metabolic process"/>
    <property type="evidence" value="ECO:0007669"/>
    <property type="project" value="TreeGrafter"/>
</dbReference>
<dbReference type="GO" id="GO:0016831">
    <property type="term" value="F:carboxy-lyase activity"/>
    <property type="evidence" value="ECO:0007669"/>
    <property type="project" value="InterPro"/>
</dbReference>
<evidence type="ECO:0000313" key="3">
    <source>
        <dbReference type="EMBL" id="ABS55554.1"/>
    </source>
</evidence>
<dbReference type="Pfam" id="PF04909">
    <property type="entry name" value="Amidohydro_2"/>
    <property type="match status" value="1"/>
</dbReference>
<dbReference type="GO" id="GO:0005829">
    <property type="term" value="C:cytosol"/>
    <property type="evidence" value="ECO:0007669"/>
    <property type="project" value="TreeGrafter"/>
</dbReference>
<evidence type="ECO:0000313" key="4">
    <source>
        <dbReference type="Proteomes" id="UP000002408"/>
    </source>
</evidence>
<dbReference type="PANTHER" id="PTHR21240:SF30">
    <property type="entry name" value="AMIDOHYDROLASE-RELATED DOMAIN-CONTAINING PROTEIN-RELATED"/>
    <property type="match status" value="1"/>
</dbReference>
<dbReference type="GO" id="GO:0016787">
    <property type="term" value="F:hydrolase activity"/>
    <property type="evidence" value="ECO:0007669"/>
    <property type="project" value="UniProtKB-KW"/>
</dbReference>
<dbReference type="PANTHER" id="PTHR21240">
    <property type="entry name" value="2-AMINO-3-CARBOXYLMUCONATE-6-SEMIALDEHYDE DECARBOXYLASE"/>
    <property type="match status" value="1"/>
</dbReference>
<dbReference type="InterPro" id="IPR032465">
    <property type="entry name" value="ACMSD"/>
</dbReference>
<accession>A7I743</accession>
<keyword evidence="3" id="KW-0378">Hydrolase</keyword>
<evidence type="ECO:0000259" key="2">
    <source>
        <dbReference type="Pfam" id="PF04909"/>
    </source>
</evidence>
<gene>
    <name evidence="3" type="ordered locus">Mboo_1036</name>
</gene>
<dbReference type="Gene3D" id="3.20.20.140">
    <property type="entry name" value="Metal-dependent hydrolases"/>
    <property type="match status" value="1"/>
</dbReference>
<dbReference type="SUPFAM" id="SSF51556">
    <property type="entry name" value="Metallo-dependent hydrolases"/>
    <property type="match status" value="1"/>
</dbReference>
<dbReference type="OrthoDB" id="26412at2157"/>
<dbReference type="eggNOG" id="arCOG01931">
    <property type="taxonomic scope" value="Archaea"/>
</dbReference>
<dbReference type="STRING" id="456442.Mboo_1036"/>
<keyword evidence="1" id="KW-0456">Lyase</keyword>
<dbReference type="AlphaFoldDB" id="A7I743"/>
<dbReference type="EMBL" id="CP000780">
    <property type="protein sequence ID" value="ABS55554.1"/>
    <property type="molecule type" value="Genomic_DNA"/>
</dbReference>
<dbReference type="KEGG" id="mbn:Mboo_1036"/>
<keyword evidence="4" id="KW-1185">Reference proteome</keyword>
<dbReference type="Proteomes" id="UP000002408">
    <property type="component" value="Chromosome"/>
</dbReference>
<dbReference type="RefSeq" id="WP_012106581.1">
    <property type="nucleotide sequence ID" value="NC_009712.1"/>
</dbReference>
<dbReference type="HOGENOM" id="CLU_039329_5_0_2"/>
<sequence>MAKKAAAPRSRDPGPLRTITLEEHYASPAFLNGPGKKLRGQPVLPGNVGRRNIVDDLLDLGEERIGWMDAAGIDLQVLSLTDPSVQQLDAAAAKDLAREANDYLAAAVLRHPDRFAGFATLPTAAPDAAADELERMVKEHGFVGGWINGHTHGRYLDDKFFWPILERAEMLGVPLCIHPTPPPAPVTEAYYAGFSPEVTFGLSRHGWGWHIETAVHVLRLILGGAFDQYPDLRIVIGHLGESLPFMMPRLNRGLPKEVTKLDKTVAEYLQENVYYSFSGFNFTPTFLDLYLQVGADRIMFSADYPYGSMAEARTFLDHLPVSDADKHKIAHGNAERLLKI</sequence>
<organism evidence="3 4">
    <name type="scientific">Methanoregula boonei (strain DSM 21154 / JCM 14090 / 6A8)</name>
    <dbReference type="NCBI Taxonomy" id="456442"/>
    <lineage>
        <taxon>Archaea</taxon>
        <taxon>Methanobacteriati</taxon>
        <taxon>Methanobacteriota</taxon>
        <taxon>Stenosarchaea group</taxon>
        <taxon>Methanomicrobia</taxon>
        <taxon>Methanomicrobiales</taxon>
        <taxon>Methanoregulaceae</taxon>
        <taxon>Methanoregula</taxon>
    </lineage>
</organism>
<dbReference type="GeneID" id="5412251"/>
<reference evidence="4" key="1">
    <citation type="journal article" date="2015" name="Microbiology">
        <title>Genome of Methanoregula boonei 6A8 reveals adaptations to oligotrophic peatland environments.</title>
        <authorList>
            <person name="Braeuer S."/>
            <person name="Cadillo-Quiroz H."/>
            <person name="Kyrpides N."/>
            <person name="Woyke T."/>
            <person name="Goodwin L."/>
            <person name="Detter C."/>
            <person name="Podell S."/>
            <person name="Yavitt J.B."/>
            <person name="Zinder S.H."/>
        </authorList>
    </citation>
    <scope>NUCLEOTIDE SEQUENCE [LARGE SCALE GENOMIC DNA]</scope>
    <source>
        <strain evidence="4">DSM 21154 / JCM 14090 / 6A8</strain>
    </source>
</reference>
<feature type="domain" description="Amidohydrolase-related" evidence="2">
    <location>
        <begin position="77"/>
        <end position="339"/>
    </location>
</feature>
<proteinExistence type="predicted"/>
<dbReference type="InterPro" id="IPR006680">
    <property type="entry name" value="Amidohydro-rel"/>
</dbReference>
<name>A7I743_METB6</name>
<protein>
    <submittedName>
        <fullName evidence="3">Amidohydrolase 2</fullName>
    </submittedName>
</protein>
<evidence type="ECO:0000256" key="1">
    <source>
        <dbReference type="ARBA" id="ARBA00023239"/>
    </source>
</evidence>